<reference evidence="3 4" key="1">
    <citation type="submission" date="2017-12" db="EMBL/GenBank/DDBJ databases">
        <title>Sequencing, de novo assembly and annotation of complete genome of a new Thraustochytrid species, strain FCC1311.</title>
        <authorList>
            <person name="Sedici K."/>
            <person name="Godart F."/>
            <person name="Aiese Cigliano R."/>
            <person name="Sanseverino W."/>
            <person name="Barakat M."/>
            <person name="Ortet P."/>
            <person name="Marechal E."/>
            <person name="Cagnac O."/>
            <person name="Amato A."/>
        </authorList>
    </citation>
    <scope>NUCLEOTIDE SEQUENCE [LARGE SCALE GENOMIC DNA]</scope>
</reference>
<keyword evidence="4" id="KW-1185">Reference proteome</keyword>
<feature type="coiled-coil region" evidence="1">
    <location>
        <begin position="342"/>
        <end position="459"/>
    </location>
</feature>
<feature type="region of interest" description="Disordered" evidence="2">
    <location>
        <begin position="545"/>
        <end position="570"/>
    </location>
</feature>
<sequence length="648" mass="71624">MSLEGDTPRWEDEHADPRRGVAARLDNFDSAGSVQDRRISGRAMNMLQEDRDQACQRCEGLERALKHAQARAVAAVRQAAKLKVDLDNKFDEDAAFKAKLGTLASQEQTRHADAAEAKEKLREAEYKIQCLNKEIQRKAEALRDAKYRANARLERFASSLEATEQAALERGERLLEATRAIQSTVLDLRRHLGARGFHAVNSHTAKRLMAKICDASNKLGRAAILPGQKHAEAKLLVIGDETKTRGDSDGGSDSGSDDSSDAADDIDRALLMDSLLLDADTRPQDEGKAATSRRPRGRISKVKTKASQAALLLAAKDGTLWSGGHGNGGERDKLVRDLCKLCQDLERRNGQLAGKLEAMQLEMEAMQVRSSASALVPKYRVAIVRAKAQAHALQEKVQQQTEHLASLDEQVSSQQEYIGEMSRQRDYEQLRRQKSETKATKLEQENSRLRAQLREMEVRADRRRQFLDGLQRERGLYSGADDGGASVSSARSGMTGWRRAAQTFGEDEGGERKELQEAGLSFTQDNLGLVSNLVAQDNLGMEDVPDDLWKDERPVSAPRTPNLELKRSGTQGESLERRWWEEGEEVTEARDLFGERSVFTPDTAGTSAAFGLGSTGVGDASDRELASTLRENLDSLHREIASLQHSMG</sequence>
<organism evidence="3 4">
    <name type="scientific">Hondaea fermentalgiana</name>
    <dbReference type="NCBI Taxonomy" id="2315210"/>
    <lineage>
        <taxon>Eukaryota</taxon>
        <taxon>Sar</taxon>
        <taxon>Stramenopiles</taxon>
        <taxon>Bigyra</taxon>
        <taxon>Labyrinthulomycetes</taxon>
        <taxon>Thraustochytrida</taxon>
        <taxon>Thraustochytriidae</taxon>
        <taxon>Hondaea</taxon>
    </lineage>
</organism>
<dbReference type="InParanoid" id="A0A2R5GU69"/>
<feature type="coiled-coil region" evidence="1">
    <location>
        <begin position="114"/>
        <end position="152"/>
    </location>
</feature>
<dbReference type="AlphaFoldDB" id="A0A2R5GU69"/>
<evidence type="ECO:0000256" key="2">
    <source>
        <dbReference type="SAM" id="MobiDB-lite"/>
    </source>
</evidence>
<evidence type="ECO:0000313" key="3">
    <source>
        <dbReference type="EMBL" id="GBG33869.1"/>
    </source>
</evidence>
<feature type="compositionally biased region" description="Basic and acidic residues" evidence="2">
    <location>
        <begin position="1"/>
        <end position="19"/>
    </location>
</feature>
<feature type="coiled-coil region" evidence="1">
    <location>
        <begin position="44"/>
        <end position="78"/>
    </location>
</feature>
<evidence type="ECO:0000256" key="1">
    <source>
        <dbReference type="SAM" id="Coils"/>
    </source>
</evidence>
<gene>
    <name evidence="3" type="ORF">FCC1311_100922</name>
</gene>
<feature type="compositionally biased region" description="Basic residues" evidence="2">
    <location>
        <begin position="291"/>
        <end position="303"/>
    </location>
</feature>
<keyword evidence="1" id="KW-0175">Coiled coil</keyword>
<evidence type="ECO:0000313" key="4">
    <source>
        <dbReference type="Proteomes" id="UP000241890"/>
    </source>
</evidence>
<accession>A0A2R5GU69</accession>
<dbReference type="Proteomes" id="UP000241890">
    <property type="component" value="Unassembled WGS sequence"/>
</dbReference>
<dbReference type="EMBL" id="BEYU01000171">
    <property type="protein sequence ID" value="GBG33869.1"/>
    <property type="molecule type" value="Genomic_DNA"/>
</dbReference>
<feature type="region of interest" description="Disordered" evidence="2">
    <location>
        <begin position="281"/>
        <end position="303"/>
    </location>
</feature>
<proteinExistence type="predicted"/>
<feature type="region of interest" description="Disordered" evidence="2">
    <location>
        <begin position="240"/>
        <end position="263"/>
    </location>
</feature>
<feature type="region of interest" description="Disordered" evidence="2">
    <location>
        <begin position="1"/>
        <end position="35"/>
    </location>
</feature>
<comment type="caution">
    <text evidence="3">The sequence shown here is derived from an EMBL/GenBank/DDBJ whole genome shotgun (WGS) entry which is preliminary data.</text>
</comment>
<name>A0A2R5GU69_9STRA</name>
<protein>
    <submittedName>
        <fullName evidence="3">Uncharacterized protein</fullName>
    </submittedName>
</protein>